<sequence length="14" mass="1583">MSNFTSIKKVDLCP</sequence>
<proteinExistence type="predicted"/>
<protein>
    <submittedName>
        <fullName evidence="1">Uncharacterized protein</fullName>
    </submittedName>
</protein>
<evidence type="ECO:0000313" key="1">
    <source>
        <dbReference type="EMBL" id="CAD7204444.1"/>
    </source>
</evidence>
<organism evidence="1">
    <name type="scientific">Timema douglasi</name>
    <name type="common">Walking stick</name>
    <dbReference type="NCBI Taxonomy" id="61478"/>
    <lineage>
        <taxon>Eukaryota</taxon>
        <taxon>Metazoa</taxon>
        <taxon>Ecdysozoa</taxon>
        <taxon>Arthropoda</taxon>
        <taxon>Hexapoda</taxon>
        <taxon>Insecta</taxon>
        <taxon>Pterygota</taxon>
        <taxon>Neoptera</taxon>
        <taxon>Polyneoptera</taxon>
        <taxon>Phasmatodea</taxon>
        <taxon>Timematodea</taxon>
        <taxon>Timematoidea</taxon>
        <taxon>Timematidae</taxon>
        <taxon>Timema</taxon>
    </lineage>
</organism>
<reference evidence="1" key="1">
    <citation type="submission" date="2020-11" db="EMBL/GenBank/DDBJ databases">
        <authorList>
            <person name="Tran Van P."/>
        </authorList>
    </citation>
    <scope>NUCLEOTIDE SEQUENCE</scope>
</reference>
<name>A0A7R8ZCA0_TIMDO</name>
<gene>
    <name evidence="1" type="ORF">TDIB3V08_LOCUS10602</name>
</gene>
<dbReference type="EMBL" id="OA572385">
    <property type="protein sequence ID" value="CAD7204444.1"/>
    <property type="molecule type" value="Genomic_DNA"/>
</dbReference>
<accession>A0A7R8ZCA0</accession>